<dbReference type="EMBL" id="QGHV01000019">
    <property type="protein sequence ID" value="PWT37647.1"/>
    <property type="molecule type" value="Genomic_DNA"/>
</dbReference>
<gene>
    <name evidence="1" type="ORF">DKZ35_04290</name>
</gene>
<dbReference type="AlphaFoldDB" id="A0ABD6Y7F7"/>
<name>A0ABD6Y7F7_LIMRT</name>
<accession>A0ABD6Y7F7</accession>
<protein>
    <submittedName>
        <fullName evidence="1">Uncharacterized protein</fullName>
    </submittedName>
</protein>
<proteinExistence type="predicted"/>
<dbReference type="Proteomes" id="UP000245735">
    <property type="component" value="Unassembled WGS sequence"/>
</dbReference>
<comment type="caution">
    <text evidence="1">The sequence shown here is derived from an EMBL/GenBank/DDBJ whole genome shotgun (WGS) entry which is preliminary data.</text>
</comment>
<organism evidence="1 2">
    <name type="scientific">Limosilactobacillus reuteri</name>
    <name type="common">Lactobacillus reuteri</name>
    <dbReference type="NCBI Taxonomy" id="1598"/>
    <lineage>
        <taxon>Bacteria</taxon>
        <taxon>Bacillati</taxon>
        <taxon>Bacillota</taxon>
        <taxon>Bacilli</taxon>
        <taxon>Lactobacillales</taxon>
        <taxon>Lactobacillaceae</taxon>
        <taxon>Limosilactobacillus</taxon>
    </lineage>
</organism>
<sequence>MRQPKLLVVVKIFIEIENGSGTKLACEFLVPPPQGWLGVLDVDLSTFRIQPATAFWQVIL</sequence>
<evidence type="ECO:0000313" key="2">
    <source>
        <dbReference type="Proteomes" id="UP000245735"/>
    </source>
</evidence>
<evidence type="ECO:0000313" key="1">
    <source>
        <dbReference type="EMBL" id="PWT37647.1"/>
    </source>
</evidence>
<reference evidence="2" key="1">
    <citation type="journal article" date="2018" name="Front. Microbiol.">
        <title>Comparative Genomics of the Herbivore Gut Symbiont Lactobacillus reuteri Reveals Genetic Diversity and Lifestyle Adaptation.</title>
        <authorList>
            <person name="Zhao J."/>
        </authorList>
    </citation>
    <scope>NUCLEOTIDE SEQUENCE [LARGE SCALE GENOMIC DNA]</scope>
    <source>
        <strain evidence="2">LR9</strain>
    </source>
</reference>